<evidence type="ECO:0000313" key="3">
    <source>
        <dbReference type="EMBL" id="CAE6474817.1"/>
    </source>
</evidence>
<feature type="region of interest" description="Disordered" evidence="1">
    <location>
        <begin position="331"/>
        <end position="355"/>
    </location>
</feature>
<organism evidence="3 4">
    <name type="scientific">Rhizoctonia solani</name>
    <dbReference type="NCBI Taxonomy" id="456999"/>
    <lineage>
        <taxon>Eukaryota</taxon>
        <taxon>Fungi</taxon>
        <taxon>Dikarya</taxon>
        <taxon>Basidiomycota</taxon>
        <taxon>Agaricomycotina</taxon>
        <taxon>Agaricomycetes</taxon>
        <taxon>Cantharellales</taxon>
        <taxon>Ceratobasidiaceae</taxon>
        <taxon>Rhizoctonia</taxon>
    </lineage>
</organism>
<dbReference type="Pfam" id="PF24016">
    <property type="entry name" value="DUF7330"/>
    <property type="match status" value="1"/>
</dbReference>
<sequence>MIVSDYQKNEARSETSFGSVDAPPSPPAYSTIVATGHNDYQNVVQLPQSAGFRPASSIRPNLPPRCNYFMDRKVFSSLNGTWHVDTALEIPEHLLLPIINFDGYWNREAQRTRKTRAVELRKRLEQTSDSRANLPLPSVETRPNLMLATSNGAISGDIHVMSSDGVVRQTSLVAQGFNGSVGLKIHAPSEQPLRVFASTTNGSINIKIPSYFEGVVLMSTTWGSIDISEAIKNKLTVFSSTSNTLRGFIGDWQAQGLGTVVNSTDLIDGSPSLGQSDPFVTWTGPFIEISSMKGSVSLSHTQEGAFSAYMAQFTKAIQGFKDSWLGGAGQNGSTGSGVSPIQSSPTGLKFSKHPS</sequence>
<proteinExistence type="predicted"/>
<protein>
    <recommendedName>
        <fullName evidence="2">DUF7330 domain-containing protein</fullName>
    </recommendedName>
</protein>
<evidence type="ECO:0000259" key="2">
    <source>
        <dbReference type="Pfam" id="PF24016"/>
    </source>
</evidence>
<accession>A0A8H3C641</accession>
<dbReference type="Proteomes" id="UP000663841">
    <property type="component" value="Unassembled WGS sequence"/>
</dbReference>
<dbReference type="InterPro" id="IPR055754">
    <property type="entry name" value="DUF7330"/>
</dbReference>
<evidence type="ECO:0000313" key="4">
    <source>
        <dbReference type="Proteomes" id="UP000663841"/>
    </source>
</evidence>
<reference evidence="3" key="1">
    <citation type="submission" date="2021-01" db="EMBL/GenBank/DDBJ databases">
        <authorList>
            <person name="Kaushik A."/>
        </authorList>
    </citation>
    <scope>NUCLEOTIDE SEQUENCE</scope>
    <source>
        <strain evidence="3">AG3-T5</strain>
    </source>
</reference>
<dbReference type="AlphaFoldDB" id="A0A8H3C641"/>
<feature type="domain" description="DUF7330" evidence="2">
    <location>
        <begin position="138"/>
        <end position="259"/>
    </location>
</feature>
<feature type="region of interest" description="Disordered" evidence="1">
    <location>
        <begin position="1"/>
        <end position="24"/>
    </location>
</feature>
<comment type="caution">
    <text evidence="3">The sequence shown here is derived from an EMBL/GenBank/DDBJ whole genome shotgun (WGS) entry which is preliminary data.</text>
</comment>
<evidence type="ECO:0000256" key="1">
    <source>
        <dbReference type="SAM" id="MobiDB-lite"/>
    </source>
</evidence>
<gene>
    <name evidence="3" type="ORF">RDB_LOCUS187474</name>
</gene>
<dbReference type="EMBL" id="CAJMWW010000610">
    <property type="protein sequence ID" value="CAE6474817.1"/>
    <property type="molecule type" value="Genomic_DNA"/>
</dbReference>
<name>A0A8H3C641_9AGAM</name>